<dbReference type="Proteomes" id="UP000010797">
    <property type="component" value="Chromosome"/>
</dbReference>
<dbReference type="STRING" id="871963.Desdi_0614"/>
<dbReference type="RefSeq" id="WP_015261146.1">
    <property type="nucleotide sequence ID" value="NC_019903.1"/>
</dbReference>
<dbReference type="OrthoDB" id="1799428at2"/>
<dbReference type="EMBL" id="CP003344">
    <property type="protein sequence ID" value="AGA68144.1"/>
    <property type="molecule type" value="Genomic_DNA"/>
</dbReference>
<dbReference type="HOGENOM" id="CLU_043507_0_0_9"/>
<dbReference type="KEGG" id="ddl:Desdi_0614"/>
<organism evidence="1 2">
    <name type="scientific">Desulfitobacterium dichloroeliminans (strain LMG P-21439 / DCA1)</name>
    <dbReference type="NCBI Taxonomy" id="871963"/>
    <lineage>
        <taxon>Bacteria</taxon>
        <taxon>Bacillati</taxon>
        <taxon>Bacillota</taxon>
        <taxon>Clostridia</taxon>
        <taxon>Eubacteriales</taxon>
        <taxon>Desulfitobacteriaceae</taxon>
        <taxon>Desulfitobacterium</taxon>
    </lineage>
</organism>
<protein>
    <submittedName>
        <fullName evidence="1">Uncharacterized protein</fullName>
    </submittedName>
</protein>
<reference evidence="2" key="1">
    <citation type="submission" date="2012-02" db="EMBL/GenBank/DDBJ databases">
        <title>Complete sequence of Desulfitobacterium dichloroeliminans LMG P-21439.</title>
        <authorList>
            <person name="Lucas S."/>
            <person name="Han J."/>
            <person name="Lapidus A."/>
            <person name="Cheng J.-F."/>
            <person name="Goodwin L."/>
            <person name="Pitluck S."/>
            <person name="Peters L."/>
            <person name="Ovchinnikova G."/>
            <person name="Teshima H."/>
            <person name="Detter J.C."/>
            <person name="Han C."/>
            <person name="Tapia R."/>
            <person name="Land M."/>
            <person name="Hauser L."/>
            <person name="Kyrpides N."/>
            <person name="Ivanova N."/>
            <person name="Pagani I."/>
            <person name="Kruse T."/>
            <person name="de Vos W.M."/>
            <person name="Boon N."/>
            <person name="Smidt H."/>
            <person name="Woyke T."/>
        </authorList>
    </citation>
    <scope>NUCLEOTIDE SEQUENCE [LARGE SCALE GENOMIC DNA]</scope>
    <source>
        <strain evidence="2">LMG P-21439 / DCA1</strain>
    </source>
</reference>
<evidence type="ECO:0000313" key="1">
    <source>
        <dbReference type="EMBL" id="AGA68144.1"/>
    </source>
</evidence>
<dbReference type="SUPFAM" id="SSF89372">
    <property type="entry name" value="Fucose-specific lectin"/>
    <property type="match status" value="1"/>
</dbReference>
<sequence>MPSFTIIPQSSFLLNETSFFSLVRNKDGMTLRSSTSPQLLFELKESVLLAQGIMDDANQVHLAYIKESGELCYSIILTTGDQQTMTLGKLDIRSQRYDQLLLFPMGKVIHLFYASSHNSLPDVWRITHLFWNGQTWKSAQLGEVVHPRYPLYQVLVDSNSNLHALMMTFSGSRSILLTSVFNGSFYIWSKRQEVLSIPREVVDIAAILTTQDQGHLFWAAKQPGSDSFEIGHGVLDKMNGFRNSWRIEATPAANLEGPWQGMGILQSRGVLSLLAHSNQAILLQTQGSGWKPVRALTGSFSPLQIAQKSEGVTNYTHWLHQEDEQGPLYADLLGLPISPAFPNTVPPSWLSTEPTVDPSKSQWQLEAPLKTHHENQDVLETGQRISVNTVTDSDNLKSIFSKLEETTSTLPSNLENWDEKINSLPEMLNILKLLRSQNELTLNVLQELETKICDMQTQKEVASKKGFWQRWLT</sequence>
<accession>L0F2T2</accession>
<dbReference type="AlphaFoldDB" id="L0F2T2"/>
<name>L0F2T2_DESDL</name>
<evidence type="ECO:0000313" key="2">
    <source>
        <dbReference type="Proteomes" id="UP000010797"/>
    </source>
</evidence>
<proteinExistence type="predicted"/>
<keyword evidence="2" id="KW-1185">Reference proteome</keyword>
<gene>
    <name evidence="1" type="ordered locus">Desdi_0614</name>
</gene>
<dbReference type="eggNOG" id="ENOG5033SHI">
    <property type="taxonomic scope" value="Bacteria"/>
</dbReference>